<feature type="transmembrane region" description="Helical" evidence="7">
    <location>
        <begin position="12"/>
        <end position="36"/>
    </location>
</feature>
<protein>
    <submittedName>
        <fullName evidence="9">Permease</fullName>
    </submittedName>
</protein>
<evidence type="ECO:0000313" key="10">
    <source>
        <dbReference type="Proteomes" id="UP000004080"/>
    </source>
</evidence>
<dbReference type="InterPro" id="IPR020846">
    <property type="entry name" value="MFS_dom"/>
</dbReference>
<dbReference type="EMBL" id="AKKV01000022">
    <property type="protein sequence ID" value="EIT86152.1"/>
    <property type="molecule type" value="Genomic_DNA"/>
</dbReference>
<dbReference type="GO" id="GO:0005886">
    <property type="term" value="C:plasma membrane"/>
    <property type="evidence" value="ECO:0007669"/>
    <property type="project" value="UniProtKB-SubCell"/>
</dbReference>
<dbReference type="InterPro" id="IPR011701">
    <property type="entry name" value="MFS"/>
</dbReference>
<reference evidence="9 10" key="1">
    <citation type="journal article" date="2012" name="J. Bacteriol.">
        <title>Genome of Bacillus macauensis ZFHKF-1, a Long-Chain-Forming Bacterium.</title>
        <authorList>
            <person name="Cai L."/>
            <person name="Zhang T."/>
        </authorList>
    </citation>
    <scope>NUCLEOTIDE SEQUENCE [LARGE SCALE GENOMIC DNA]</scope>
    <source>
        <strain evidence="9 10">ZFHKF-1</strain>
    </source>
</reference>
<name>I8AK14_9BACL</name>
<keyword evidence="6 7" id="KW-0472">Membrane</keyword>
<feature type="transmembrane region" description="Helical" evidence="7">
    <location>
        <begin position="292"/>
        <end position="308"/>
    </location>
</feature>
<organism evidence="9 10">
    <name type="scientific">Fictibacillus macauensis ZFHKF-1</name>
    <dbReference type="NCBI Taxonomy" id="1196324"/>
    <lineage>
        <taxon>Bacteria</taxon>
        <taxon>Bacillati</taxon>
        <taxon>Bacillota</taxon>
        <taxon>Bacilli</taxon>
        <taxon>Bacillales</taxon>
        <taxon>Fictibacillaceae</taxon>
        <taxon>Fictibacillus</taxon>
    </lineage>
</organism>
<proteinExistence type="predicted"/>
<dbReference type="PROSITE" id="PS50850">
    <property type="entry name" value="MFS"/>
    <property type="match status" value="1"/>
</dbReference>
<comment type="subcellular location">
    <subcellularLocation>
        <location evidence="1">Cell membrane</location>
        <topology evidence="1">Multi-pass membrane protein</topology>
    </subcellularLocation>
</comment>
<feature type="transmembrane region" description="Helical" evidence="7">
    <location>
        <begin position="165"/>
        <end position="186"/>
    </location>
</feature>
<evidence type="ECO:0000256" key="4">
    <source>
        <dbReference type="ARBA" id="ARBA00022692"/>
    </source>
</evidence>
<dbReference type="GO" id="GO:0022857">
    <property type="term" value="F:transmembrane transporter activity"/>
    <property type="evidence" value="ECO:0007669"/>
    <property type="project" value="InterPro"/>
</dbReference>
<dbReference type="PANTHER" id="PTHR23517">
    <property type="entry name" value="RESISTANCE PROTEIN MDTM, PUTATIVE-RELATED-RELATED"/>
    <property type="match status" value="1"/>
</dbReference>
<accession>I8AK14</accession>
<evidence type="ECO:0000259" key="8">
    <source>
        <dbReference type="PROSITE" id="PS50850"/>
    </source>
</evidence>
<feature type="transmembrane region" description="Helical" evidence="7">
    <location>
        <begin position="74"/>
        <end position="94"/>
    </location>
</feature>
<dbReference type="InterPro" id="IPR050171">
    <property type="entry name" value="MFS_Transporters"/>
</dbReference>
<dbReference type="PANTHER" id="PTHR23517:SF3">
    <property type="entry name" value="INTEGRAL MEMBRANE TRANSPORT PROTEIN"/>
    <property type="match status" value="1"/>
</dbReference>
<feature type="transmembrane region" description="Helical" evidence="7">
    <location>
        <begin position="314"/>
        <end position="332"/>
    </location>
</feature>
<feature type="transmembrane region" description="Helical" evidence="7">
    <location>
        <begin position="138"/>
        <end position="159"/>
    </location>
</feature>
<dbReference type="RefSeq" id="WP_007201321.1">
    <property type="nucleotide sequence ID" value="NZ_AKKV01000022.1"/>
</dbReference>
<evidence type="ECO:0000256" key="7">
    <source>
        <dbReference type="SAM" id="Phobius"/>
    </source>
</evidence>
<feature type="transmembrane region" description="Helical" evidence="7">
    <location>
        <begin position="383"/>
        <end position="402"/>
    </location>
</feature>
<evidence type="ECO:0000256" key="5">
    <source>
        <dbReference type="ARBA" id="ARBA00022989"/>
    </source>
</evidence>
<dbReference type="STRING" id="1196324.A374_06121"/>
<feature type="transmembrane region" description="Helical" evidence="7">
    <location>
        <begin position="42"/>
        <end position="62"/>
    </location>
</feature>
<gene>
    <name evidence="9" type="ORF">A374_06121</name>
</gene>
<dbReference type="Pfam" id="PF07690">
    <property type="entry name" value="MFS_1"/>
    <property type="match status" value="2"/>
</dbReference>
<dbReference type="AlphaFoldDB" id="I8AK14"/>
<sequence>MGWTHYPINIKVRLLSSFFNRMVTSAVMPFMALYFAHELSKVWAGLFLMATVFLGFLMNLIGGYISDRFHRKKVLILTSFSSAVMFILMTLSLIPRNNLIVLFALSYVGLSVASSIGRPSMNALIIDSTTKENRKEIYALDYWLTNLSLAIGAALGGLLYSEHKLLLFTVLSATSTAIPIAYLIWLQDSTQGLLKKVHNNVVRDVVANYSKALRDSDFVKVVGGSLCIFAAEFSMNSYIGVRLADTFTPIMLGDFRIDGVRMLSFLNIENMLLVVCLAFVANRLSNRWPPKNVLIIGLLLYGIGYSTITFANSFILLITFSFLATIGELLYSPIRNAEQANMIPDDKRGSYSALANVSFSGADLVARFSIVLGAFLLPAFMSLYIGIIIMSGALLLYSGLYVRTTESERLKKVAIK</sequence>
<feature type="transmembrane region" description="Helical" evidence="7">
    <location>
        <begin position="353"/>
        <end position="377"/>
    </location>
</feature>
<dbReference type="eggNOG" id="COG2211">
    <property type="taxonomic scope" value="Bacteria"/>
</dbReference>
<dbReference type="Gene3D" id="1.20.1250.20">
    <property type="entry name" value="MFS general substrate transporter like domains"/>
    <property type="match status" value="2"/>
</dbReference>
<keyword evidence="10" id="KW-1185">Reference proteome</keyword>
<feature type="transmembrane region" description="Helical" evidence="7">
    <location>
        <begin position="218"/>
        <end position="239"/>
    </location>
</feature>
<feature type="transmembrane region" description="Helical" evidence="7">
    <location>
        <begin position="259"/>
        <end position="280"/>
    </location>
</feature>
<keyword evidence="2" id="KW-0813">Transport</keyword>
<evidence type="ECO:0000256" key="6">
    <source>
        <dbReference type="ARBA" id="ARBA00023136"/>
    </source>
</evidence>
<dbReference type="SUPFAM" id="SSF103473">
    <property type="entry name" value="MFS general substrate transporter"/>
    <property type="match status" value="1"/>
</dbReference>
<dbReference type="PATRIC" id="fig|1196324.3.peg.1250"/>
<dbReference type="Proteomes" id="UP000004080">
    <property type="component" value="Unassembled WGS sequence"/>
</dbReference>
<keyword evidence="3" id="KW-1003">Cell membrane</keyword>
<keyword evidence="4 7" id="KW-0812">Transmembrane</keyword>
<feature type="transmembrane region" description="Helical" evidence="7">
    <location>
        <begin position="100"/>
        <end position="117"/>
    </location>
</feature>
<dbReference type="InterPro" id="IPR036259">
    <property type="entry name" value="MFS_trans_sf"/>
</dbReference>
<keyword evidence="5 7" id="KW-1133">Transmembrane helix</keyword>
<evidence type="ECO:0000313" key="9">
    <source>
        <dbReference type="EMBL" id="EIT86152.1"/>
    </source>
</evidence>
<evidence type="ECO:0000256" key="2">
    <source>
        <dbReference type="ARBA" id="ARBA00022448"/>
    </source>
</evidence>
<dbReference type="CDD" id="cd17329">
    <property type="entry name" value="MFS_MdtH_MDR_like"/>
    <property type="match status" value="1"/>
</dbReference>
<dbReference type="OrthoDB" id="9793283at2"/>
<evidence type="ECO:0000256" key="1">
    <source>
        <dbReference type="ARBA" id="ARBA00004651"/>
    </source>
</evidence>
<feature type="domain" description="Major facilitator superfamily (MFS) profile" evidence="8">
    <location>
        <begin position="1"/>
        <end position="410"/>
    </location>
</feature>
<comment type="caution">
    <text evidence="9">The sequence shown here is derived from an EMBL/GenBank/DDBJ whole genome shotgun (WGS) entry which is preliminary data.</text>
</comment>
<evidence type="ECO:0000256" key="3">
    <source>
        <dbReference type="ARBA" id="ARBA00022475"/>
    </source>
</evidence>